<proteinExistence type="predicted"/>
<reference evidence="3 4" key="1">
    <citation type="submission" date="2024-01" db="EMBL/GenBank/DDBJ databases">
        <title>Mesobacterium rodlantinim sp. nov., isolated from shallow sea hydrothermal systems off Kueishantao Island.</title>
        <authorList>
            <person name="Su Z."/>
            <person name="Tang K."/>
        </authorList>
    </citation>
    <scope>NUCLEOTIDE SEQUENCE [LARGE SCALE GENOMIC DNA]</scope>
    <source>
        <strain evidence="3 4">TK19101</strain>
    </source>
</reference>
<accession>A0ABU6HP70</accession>
<feature type="chain" id="PRO_5047141482" description="Transferrin-binding protein B C-lobe/N-lobe beta barrel domain-containing protein" evidence="2">
    <location>
        <begin position="16"/>
        <end position="374"/>
    </location>
</feature>
<evidence type="ECO:0000256" key="2">
    <source>
        <dbReference type="SAM" id="SignalP"/>
    </source>
</evidence>
<name>A0ABU6HP70_9RHOB</name>
<keyword evidence="4" id="KW-1185">Reference proteome</keyword>
<evidence type="ECO:0000313" key="3">
    <source>
        <dbReference type="EMBL" id="MEC3863030.1"/>
    </source>
</evidence>
<protein>
    <recommendedName>
        <fullName evidence="5">Transferrin-binding protein B C-lobe/N-lobe beta barrel domain-containing protein</fullName>
    </recommendedName>
</protein>
<organism evidence="3 4">
    <name type="scientific">Mesobacterium hydrothermale</name>
    <dbReference type="NCBI Taxonomy" id="3111907"/>
    <lineage>
        <taxon>Bacteria</taxon>
        <taxon>Pseudomonadati</taxon>
        <taxon>Pseudomonadota</taxon>
        <taxon>Alphaproteobacteria</taxon>
        <taxon>Rhodobacterales</taxon>
        <taxon>Roseobacteraceae</taxon>
        <taxon>Mesobacterium</taxon>
    </lineage>
</organism>
<evidence type="ECO:0008006" key="5">
    <source>
        <dbReference type="Google" id="ProtNLM"/>
    </source>
</evidence>
<feature type="compositionally biased region" description="Low complexity" evidence="1">
    <location>
        <begin position="28"/>
        <end position="46"/>
    </location>
</feature>
<dbReference type="EMBL" id="JAYLLH010000034">
    <property type="protein sequence ID" value="MEC3863030.1"/>
    <property type="molecule type" value="Genomic_DNA"/>
</dbReference>
<feature type="compositionally biased region" description="Polar residues" evidence="1">
    <location>
        <begin position="47"/>
        <end position="63"/>
    </location>
</feature>
<sequence>MTRLTAFLLALGVLAACETGNPLEEATETTTTTTTTTDEGTTTPITSDRTLPPGTTQPTSDSSIVRYEPTSDEEGDGGGYARNITYSNASGEDVFSVDNLAFDGDNTYIRGGTATSQNAVGQLDDNARFRVYEADQTVTDPLTGNVIDTFTYRAIHSRSTSGMTEFAIVRSGSYANYGFGGFIYQRNATDDTGAARELIIPTSGDAEYLGDYAGVRIFNGAAGLNYVSGDAQVLLDFKDFNDSQTGVAVFIYNRRLFDIDGNDITDAYLDAVEADASVPLVRGSDPNGNVTLSNLTPVITPNIADTNGEITSSIGSIYRFQDGTTAEESSGTYYGILAGENADEIVGIAVTTGDDPRADGVTFQETGGFIVYRQ</sequence>
<dbReference type="PROSITE" id="PS51257">
    <property type="entry name" value="PROKAR_LIPOPROTEIN"/>
    <property type="match status" value="1"/>
</dbReference>
<dbReference type="Proteomes" id="UP001348149">
    <property type="component" value="Unassembled WGS sequence"/>
</dbReference>
<keyword evidence="2" id="KW-0732">Signal</keyword>
<dbReference type="RefSeq" id="WP_326299100.1">
    <property type="nucleotide sequence ID" value="NZ_JAYLLH010000034.1"/>
</dbReference>
<evidence type="ECO:0000256" key="1">
    <source>
        <dbReference type="SAM" id="MobiDB-lite"/>
    </source>
</evidence>
<comment type="caution">
    <text evidence="3">The sequence shown here is derived from an EMBL/GenBank/DDBJ whole genome shotgun (WGS) entry which is preliminary data.</text>
</comment>
<feature type="signal peptide" evidence="2">
    <location>
        <begin position="1"/>
        <end position="15"/>
    </location>
</feature>
<evidence type="ECO:0000313" key="4">
    <source>
        <dbReference type="Proteomes" id="UP001348149"/>
    </source>
</evidence>
<feature type="region of interest" description="Disordered" evidence="1">
    <location>
        <begin position="22"/>
        <end position="79"/>
    </location>
</feature>
<gene>
    <name evidence="3" type="ORF">VK792_17180</name>
</gene>